<organism evidence="3 4">
    <name type="scientific">Leucobacter tardus</name>
    <dbReference type="NCBI Taxonomy" id="501483"/>
    <lineage>
        <taxon>Bacteria</taxon>
        <taxon>Bacillati</taxon>
        <taxon>Actinomycetota</taxon>
        <taxon>Actinomycetes</taxon>
        <taxon>Micrococcales</taxon>
        <taxon>Microbacteriaceae</taxon>
        <taxon>Leucobacter</taxon>
    </lineage>
</organism>
<feature type="transmembrane region" description="Helical" evidence="1">
    <location>
        <begin position="66"/>
        <end position="87"/>
    </location>
</feature>
<name>A0A939QEV3_9MICO</name>
<reference evidence="3" key="1">
    <citation type="submission" date="2021-03" db="EMBL/GenBank/DDBJ databases">
        <title>Leucobacter chromiisoli sp. nov., isolated from chromium-containing soil of chemical plant.</title>
        <authorList>
            <person name="Xu Z."/>
        </authorList>
    </citation>
    <scope>NUCLEOTIDE SEQUENCE</scope>
    <source>
        <strain evidence="3">K 70/01</strain>
    </source>
</reference>
<keyword evidence="1" id="KW-0472">Membrane</keyword>
<dbReference type="Proteomes" id="UP000668403">
    <property type="component" value="Unassembled WGS sequence"/>
</dbReference>
<proteinExistence type="predicted"/>
<evidence type="ECO:0000313" key="3">
    <source>
        <dbReference type="EMBL" id="MBO2990845.1"/>
    </source>
</evidence>
<dbReference type="AlphaFoldDB" id="A0A939QEV3"/>
<comment type="caution">
    <text evidence="3">The sequence shown here is derived from an EMBL/GenBank/DDBJ whole genome shotgun (WGS) entry which is preliminary data.</text>
</comment>
<evidence type="ECO:0000259" key="2">
    <source>
        <dbReference type="Pfam" id="PF07331"/>
    </source>
</evidence>
<keyword evidence="1" id="KW-0812">Transmembrane</keyword>
<dbReference type="InterPro" id="IPR009936">
    <property type="entry name" value="DUF1468"/>
</dbReference>
<dbReference type="EMBL" id="JAGFBF010000005">
    <property type="protein sequence ID" value="MBO2990845.1"/>
    <property type="molecule type" value="Genomic_DNA"/>
</dbReference>
<evidence type="ECO:0000313" key="4">
    <source>
        <dbReference type="Proteomes" id="UP000668403"/>
    </source>
</evidence>
<keyword evidence="1" id="KW-1133">Transmembrane helix</keyword>
<feature type="domain" description="DUF1468" evidence="2">
    <location>
        <begin position="34"/>
        <end position="196"/>
    </location>
</feature>
<dbReference type="Pfam" id="PF07331">
    <property type="entry name" value="TctB"/>
    <property type="match status" value="1"/>
</dbReference>
<gene>
    <name evidence="3" type="ORF">J4H85_12645</name>
</gene>
<feature type="transmembrane region" description="Helical" evidence="1">
    <location>
        <begin position="130"/>
        <end position="161"/>
    </location>
</feature>
<accession>A0A939QEV3</accession>
<sequence>MAANNPTSLSATLGEEIEIGPADNGTLELLKQLIMPAVLLAFAGYLFTGIVTMAIPEGTDFPGPEFFPSIIAGGLTLFAVLLIIGAVKQKLRTVTAIRTGAIVLPAVDEDEVHLGTGAPKRRVGLDPVSLAWVVGGFLAFALLLTFLGWIVGAAALFWCVARGFGEKRPVHSLIVGLTASSISYILFDMLLGLSLPSGLLGWGF</sequence>
<feature type="transmembrane region" description="Helical" evidence="1">
    <location>
        <begin position="33"/>
        <end position="54"/>
    </location>
</feature>
<feature type="transmembrane region" description="Helical" evidence="1">
    <location>
        <begin position="173"/>
        <end position="195"/>
    </location>
</feature>
<keyword evidence="4" id="KW-1185">Reference proteome</keyword>
<evidence type="ECO:0000256" key="1">
    <source>
        <dbReference type="SAM" id="Phobius"/>
    </source>
</evidence>
<protein>
    <submittedName>
        <fullName evidence="3">Tripartite tricarboxylate transporter TctB family protein</fullName>
    </submittedName>
</protein>